<dbReference type="PRINTS" id="PR00071">
    <property type="entry name" value="HMGCOARDTASE"/>
</dbReference>
<dbReference type="InterPro" id="IPR009029">
    <property type="entry name" value="HMG_CoA_Rdtase_sub-bd_dom_sf"/>
</dbReference>
<dbReference type="GO" id="GO:0015936">
    <property type="term" value="P:coenzyme A metabolic process"/>
    <property type="evidence" value="ECO:0007669"/>
    <property type="project" value="InterPro"/>
</dbReference>
<dbReference type="Pfam" id="PF00368">
    <property type="entry name" value="HMG-CoA_red"/>
    <property type="match status" value="1"/>
</dbReference>
<dbReference type="PROSITE" id="PS50065">
    <property type="entry name" value="HMG_COA_REDUCTASE_4"/>
    <property type="match status" value="1"/>
</dbReference>
<dbReference type="PANTHER" id="PTHR10572">
    <property type="entry name" value="3-HYDROXY-3-METHYLGLUTARYL-COENZYME A REDUCTASE"/>
    <property type="match status" value="1"/>
</dbReference>
<keyword evidence="3 5" id="KW-0560">Oxidoreductase</keyword>
<comment type="pathway">
    <text evidence="5">Metabolic intermediate biosynthesis; (R)-mevalonate biosynthesis; (R)-mevalonate from acetyl-CoA: step 3/3.</text>
</comment>
<dbReference type="Proteomes" id="UP000273278">
    <property type="component" value="Chromosome"/>
</dbReference>
<dbReference type="PROSITE" id="PS00066">
    <property type="entry name" value="HMG_COA_REDUCTASE_1"/>
    <property type="match status" value="1"/>
</dbReference>
<dbReference type="GO" id="GO:0008299">
    <property type="term" value="P:isoprenoid biosynthetic process"/>
    <property type="evidence" value="ECO:0007669"/>
    <property type="project" value="InterPro"/>
</dbReference>
<dbReference type="UniPathway" id="UPA00058">
    <property type="reaction ID" value="UER00103"/>
</dbReference>
<evidence type="ECO:0000256" key="2">
    <source>
        <dbReference type="ARBA" id="ARBA00022857"/>
    </source>
</evidence>
<protein>
    <recommendedName>
        <fullName evidence="5">3-hydroxy-3-methylglutaryl coenzyme A reductase</fullName>
        <shortName evidence="5">HMG-CoA reductase</shortName>
        <ecNumber evidence="5">1.1.1.34</ecNumber>
    </recommendedName>
</protein>
<dbReference type="GeneID" id="41321580"/>
<proteinExistence type="inferred from homology"/>
<dbReference type="Gene3D" id="3.30.70.420">
    <property type="entry name" value="Hydroxymethylglutaryl-CoA reductase, class I/II, NAD/NADP-binding domain"/>
    <property type="match status" value="1"/>
</dbReference>
<dbReference type="GO" id="GO:0016126">
    <property type="term" value="P:sterol biosynthetic process"/>
    <property type="evidence" value="ECO:0007669"/>
    <property type="project" value="TreeGrafter"/>
</dbReference>
<dbReference type="SUPFAM" id="SSF56542">
    <property type="entry name" value="Substrate-binding domain of HMG-CoA reductase"/>
    <property type="match status" value="1"/>
</dbReference>
<dbReference type="OMA" id="VGRNIEN"/>
<evidence type="ECO:0000313" key="8">
    <source>
        <dbReference type="Proteomes" id="UP000273278"/>
    </source>
</evidence>
<dbReference type="NCBIfam" id="TIGR00533">
    <property type="entry name" value="HMG_CoA_R_NADP"/>
    <property type="match status" value="1"/>
</dbReference>
<evidence type="ECO:0000313" key="7">
    <source>
        <dbReference type="EMBL" id="AYQ54948.1"/>
    </source>
</evidence>
<dbReference type="EMBL" id="CP017686">
    <property type="protein sequence ID" value="AYQ54948.1"/>
    <property type="molecule type" value="Genomic_DNA"/>
</dbReference>
<evidence type="ECO:0000256" key="4">
    <source>
        <dbReference type="ARBA" id="ARBA00049903"/>
    </source>
</evidence>
<reference evidence="7 8" key="1">
    <citation type="submission" date="2016-10" db="EMBL/GenBank/DDBJ databases">
        <title>Complete genome of the TMA-utilizing, human hosted archaeon Methanomethylophilus alvus Gen. nov, sp. nov., strain Mx-05, derived from a pure culture.</title>
        <authorList>
            <person name="Brugere J.-F."/>
            <person name="Ben Hania W."/>
            <person name="Chaudhary P.P."/>
            <person name="Gaci N."/>
            <person name="Borrel G."/>
            <person name="Cao Van Tuat L."/>
            <person name="Fardeau M.-L."/>
            <person name="Harris H.M.B."/>
            <person name="O'Toole P.W."/>
            <person name="Ollivier B."/>
        </authorList>
    </citation>
    <scope>NUCLEOTIDE SEQUENCE [LARGE SCALE GENOMIC DNA]</scope>
    <source>
        <strain evidence="7 8">Mx-05</strain>
    </source>
</reference>
<sequence length="387" mass="40722">MTDGTGLKNRGHTHADVDERREAVEQYSGASLERIAKYCFKAEDAEHNIENMIGATQVPLGFAGPVRISGEYANGDFIVPLATTEGALVASISRGMSVINDSGGARTKVFGDYMTRAPVLRVRDLEHACQVIEWIDAHEDEIKAAVSGTTSHGRLARIEKFPTGRNLYLRFSFETGDAMGMNMATIASEAACKVIEEATDAVMVSVSGNMCSDKKPAAINMIEGRGKTVVAEALIPRETVEKRLHTSAELVVETNIRKNFIGSSMAGTLGANAHAANMVAAFYIATGQDPAQVVGGSMTLTDCEDVDGDLYISVRMPAVELGTVGGGTSLPCQAEALSIMGCKGSGKARKLAEILAATVLAGELSTLAAQAAGQLGKAHAELGRGKK</sequence>
<dbReference type="FunFam" id="3.30.70.420:FF:000001">
    <property type="entry name" value="3-hydroxy-3-methylglutaryl coenzyme A reductase"/>
    <property type="match status" value="1"/>
</dbReference>
<comment type="similarity">
    <text evidence="1 5">Belongs to the HMG-CoA reductase family.</text>
</comment>
<comment type="catalytic activity">
    <reaction evidence="4 5">
        <text>(R)-mevalonate + 2 NADP(+) + CoA = (3S)-3-hydroxy-3-methylglutaryl-CoA + 2 NADPH + 2 H(+)</text>
        <dbReference type="Rhea" id="RHEA:15989"/>
        <dbReference type="ChEBI" id="CHEBI:15378"/>
        <dbReference type="ChEBI" id="CHEBI:36464"/>
        <dbReference type="ChEBI" id="CHEBI:43074"/>
        <dbReference type="ChEBI" id="CHEBI:57287"/>
        <dbReference type="ChEBI" id="CHEBI:57783"/>
        <dbReference type="ChEBI" id="CHEBI:58349"/>
        <dbReference type="EC" id="1.1.1.34"/>
    </reaction>
</comment>
<feature type="region of interest" description="Disordered" evidence="6">
    <location>
        <begin position="1"/>
        <end position="20"/>
    </location>
</feature>
<name>A0A3G3IGZ1_9ARCH</name>
<evidence type="ECO:0000256" key="1">
    <source>
        <dbReference type="ARBA" id="ARBA00007661"/>
    </source>
</evidence>
<evidence type="ECO:0000256" key="5">
    <source>
        <dbReference type="RuleBase" id="RU361219"/>
    </source>
</evidence>
<dbReference type="SUPFAM" id="SSF55035">
    <property type="entry name" value="NAD-binding domain of HMG-CoA reductase"/>
    <property type="match status" value="1"/>
</dbReference>
<gene>
    <name evidence="7" type="ORF">BKD89_03895</name>
</gene>
<dbReference type="EC" id="1.1.1.34" evidence="5"/>
<evidence type="ECO:0000256" key="6">
    <source>
        <dbReference type="SAM" id="MobiDB-lite"/>
    </source>
</evidence>
<dbReference type="Gene3D" id="3.90.770.10">
    <property type="entry name" value="3-hydroxy-3-methylglutaryl-coenzyme A Reductase, Chain A, domain 2"/>
    <property type="match status" value="1"/>
</dbReference>
<dbReference type="InterPro" id="IPR002202">
    <property type="entry name" value="HMG_CoA_Rdtase"/>
</dbReference>
<dbReference type="CDD" id="cd00643">
    <property type="entry name" value="HMG-CoA_reductase_classI"/>
    <property type="match status" value="1"/>
</dbReference>
<dbReference type="PANTHER" id="PTHR10572:SF24">
    <property type="entry name" value="3-HYDROXY-3-METHYLGLUTARYL-COENZYME A REDUCTASE"/>
    <property type="match status" value="1"/>
</dbReference>
<dbReference type="InterPro" id="IPR004554">
    <property type="entry name" value="HMG_CoA_Rdtase_eu_arc"/>
</dbReference>
<dbReference type="InterPro" id="IPR023076">
    <property type="entry name" value="HMG_CoA_Rdtase_CS"/>
</dbReference>
<evidence type="ECO:0000256" key="3">
    <source>
        <dbReference type="ARBA" id="ARBA00023002"/>
    </source>
</evidence>
<dbReference type="AlphaFoldDB" id="A0A3G3IGZ1"/>
<dbReference type="InterPro" id="IPR009023">
    <property type="entry name" value="HMG_CoA_Rdtase_NAD(P)-bd_sf"/>
</dbReference>
<dbReference type="GO" id="GO:0004420">
    <property type="term" value="F:hydroxymethylglutaryl-CoA reductase (NADPH) activity"/>
    <property type="evidence" value="ECO:0007669"/>
    <property type="project" value="UniProtKB-EC"/>
</dbReference>
<keyword evidence="2 5" id="KW-0521">NADP</keyword>
<dbReference type="RefSeq" id="WP_015504677.1">
    <property type="nucleotide sequence ID" value="NZ_CAYASN010000003.1"/>
</dbReference>
<organism evidence="7 8">
    <name type="scientific">Methanomethylophilus alvi</name>
    <dbReference type="NCBI Taxonomy" id="1291540"/>
    <lineage>
        <taxon>Archaea</taxon>
        <taxon>Methanobacteriati</taxon>
        <taxon>Thermoplasmatota</taxon>
        <taxon>Thermoplasmata</taxon>
        <taxon>Methanomassiliicoccales</taxon>
        <taxon>Methanomethylophilaceae</taxon>
        <taxon>Methanomethylophilus</taxon>
    </lineage>
</organism>
<dbReference type="PROSITE" id="PS00318">
    <property type="entry name" value="HMG_COA_REDUCTASE_2"/>
    <property type="match status" value="1"/>
</dbReference>
<dbReference type="InterPro" id="IPR023074">
    <property type="entry name" value="HMG_CoA_Rdtase_cat_sf"/>
</dbReference>
<accession>A0A3G3IGZ1</accession>